<dbReference type="PROSITE" id="PS50222">
    <property type="entry name" value="EF_HAND_2"/>
    <property type="match status" value="1"/>
</dbReference>
<dbReference type="AlphaFoldDB" id="A0A7S3MA59"/>
<dbReference type="CDD" id="cd06186">
    <property type="entry name" value="NOX_Duox_like_FAD_NADP"/>
    <property type="match status" value="1"/>
</dbReference>
<keyword evidence="1" id="KW-0285">Flavoprotein</keyword>
<dbReference type="Pfam" id="PF08030">
    <property type="entry name" value="NAD_binding_6"/>
    <property type="match status" value="1"/>
</dbReference>
<feature type="transmembrane region" description="Helical" evidence="7">
    <location>
        <begin position="449"/>
        <end position="466"/>
    </location>
</feature>
<dbReference type="InterPro" id="IPR011992">
    <property type="entry name" value="EF-hand-dom_pair"/>
</dbReference>
<dbReference type="InterPro" id="IPR050369">
    <property type="entry name" value="RBOH/FRE"/>
</dbReference>
<keyword evidence="3" id="KW-0106">Calcium</keyword>
<protein>
    <recommendedName>
        <fullName evidence="8">EF-hand domain-containing protein</fullName>
    </recommendedName>
</protein>
<dbReference type="SUPFAM" id="SSF63380">
    <property type="entry name" value="Riboflavin synthase domain-like"/>
    <property type="match status" value="1"/>
</dbReference>
<proteinExistence type="predicted"/>
<dbReference type="PANTHER" id="PTHR11972">
    <property type="entry name" value="NADPH OXIDASE"/>
    <property type="match status" value="1"/>
</dbReference>
<dbReference type="InterPro" id="IPR039261">
    <property type="entry name" value="FNR_nucleotide-bd"/>
</dbReference>
<evidence type="ECO:0000256" key="4">
    <source>
        <dbReference type="ARBA" id="ARBA00022857"/>
    </source>
</evidence>
<evidence type="ECO:0000313" key="9">
    <source>
        <dbReference type="EMBL" id="CAE0288681.1"/>
    </source>
</evidence>
<keyword evidence="7" id="KW-1133">Transmembrane helix</keyword>
<gene>
    <name evidence="9" type="ORF">SELO1098_LOCUS17524</name>
</gene>
<feature type="region of interest" description="Disordered" evidence="6">
    <location>
        <begin position="831"/>
        <end position="877"/>
    </location>
</feature>
<feature type="transmembrane region" description="Helical" evidence="7">
    <location>
        <begin position="288"/>
        <end position="308"/>
    </location>
</feature>
<feature type="domain" description="EF-hand" evidence="8">
    <location>
        <begin position="163"/>
        <end position="198"/>
    </location>
</feature>
<dbReference type="GO" id="GO:0005509">
    <property type="term" value="F:calcium ion binding"/>
    <property type="evidence" value="ECO:0007669"/>
    <property type="project" value="InterPro"/>
</dbReference>
<dbReference type="PROSITE" id="PS00018">
    <property type="entry name" value="EF_HAND_1"/>
    <property type="match status" value="2"/>
</dbReference>
<dbReference type="PANTHER" id="PTHR11972:SF153">
    <property type="entry name" value="SUPEROXIDE-GENERATING NADPH OXIDASE HEAVY CHAIN SUBUNIT A"/>
    <property type="match status" value="1"/>
</dbReference>
<evidence type="ECO:0000256" key="3">
    <source>
        <dbReference type="ARBA" id="ARBA00022837"/>
    </source>
</evidence>
<sequence>MSKTGADALNNEGVQLRDIHAAGLASASLDEAANEKVIHLEEDNAAIFFRTHLSDIRLLKNPSIPVVRRNSIRSMMSEGELNSLNEAELTSPEYAIKKLAKDIFTAWDISGDGFLTPDEISVCSGLDQNFALSLSRVLGKDNADQNCDLESLTECIRVLKNGILEEKVRLLYTFMDSDRSGVIDYYEVKPYLKIVGEQGLEKLGFVSTHGREGSLDYEQLLALFQKSVRGEAAIGIFCDQVLQLLSKRIIKRTPSRYLMAAEAVTTCSENAFSSIKQLIAEHSSKEQLYIYALVLLQMMFWLINFFYYHNNGMPLSFCIAKGFGLNLRVITLALYFSMMRRTMGFLYTYGALQPFLPMGFNIQVHSFLGFSLVLHSFGHMFGHIAYHEMYAHRGFAGTFEQESILRTGSWARRGKGDAITGYILLFILLLMAGTALYRGKSSQHFRAFFLVHYLYNIWPVFIFLHVPDLWPYFLSITGAIVLERAYDFFYMTIFSTLASSRACSNGVTFLSVPRRRETYPGSYYRIKIPAISKTEWHPFSLASGVTSHNLTFFVASAGDWTKELYRIVSDEKLRKETRVMVQGPFYAPAKSATKFSTNNVTLLVASGIGITPFFSVMATKVADEFNYESDKDIYKELFKEDMEHRGGSVSTVKAIKNMSLETPATANSDLEELRVVWMIRDCGELLFYLDYVHQLVKSQNSLNRHVVYVDVYLTGLGKSSDPVYMISQTLFMLTVSDLTSKYMNIHFGRPDMPRIFKGVKPDQVYYCGGAVMQTVLNKLCRENNAHFHPEDFDAGTTFIPSIEQYFTVRKKEAARQSMKREVIKRRNSISEMNAPGSPRAGYASPRLARMNSGNAGATRSREGSVGSVRSDESSKLAQQVALEAAVQAEADAATALPV</sequence>
<organism evidence="9">
    <name type="scientific">Spumella elongata</name>
    <dbReference type="NCBI Taxonomy" id="89044"/>
    <lineage>
        <taxon>Eukaryota</taxon>
        <taxon>Sar</taxon>
        <taxon>Stramenopiles</taxon>
        <taxon>Ochrophyta</taxon>
        <taxon>Chrysophyceae</taxon>
        <taxon>Chromulinales</taxon>
        <taxon>Chromulinaceae</taxon>
        <taxon>Spumella</taxon>
    </lineage>
</organism>
<evidence type="ECO:0000256" key="1">
    <source>
        <dbReference type="ARBA" id="ARBA00022630"/>
    </source>
</evidence>
<dbReference type="Gene3D" id="3.40.50.80">
    <property type="entry name" value="Nucleotide-binding domain of ferredoxin-NADP reductase (FNR) module"/>
    <property type="match status" value="1"/>
</dbReference>
<dbReference type="InterPro" id="IPR013121">
    <property type="entry name" value="Fe_red_NAD-bd_6"/>
</dbReference>
<keyword evidence="2" id="KW-0274">FAD</keyword>
<dbReference type="InterPro" id="IPR018247">
    <property type="entry name" value="EF_Hand_1_Ca_BS"/>
</dbReference>
<dbReference type="GO" id="GO:0005886">
    <property type="term" value="C:plasma membrane"/>
    <property type="evidence" value="ECO:0007669"/>
    <property type="project" value="TreeGrafter"/>
</dbReference>
<dbReference type="InterPro" id="IPR013112">
    <property type="entry name" value="FAD-bd_8"/>
</dbReference>
<evidence type="ECO:0000256" key="2">
    <source>
        <dbReference type="ARBA" id="ARBA00022827"/>
    </source>
</evidence>
<dbReference type="InterPro" id="IPR017938">
    <property type="entry name" value="Riboflavin_synthase-like_b-brl"/>
</dbReference>
<feature type="transmembrane region" description="Helical" evidence="7">
    <location>
        <begin position="314"/>
        <end position="336"/>
    </location>
</feature>
<dbReference type="Gene3D" id="1.10.238.10">
    <property type="entry name" value="EF-hand"/>
    <property type="match status" value="1"/>
</dbReference>
<evidence type="ECO:0000259" key="8">
    <source>
        <dbReference type="PROSITE" id="PS50222"/>
    </source>
</evidence>
<evidence type="ECO:0000256" key="6">
    <source>
        <dbReference type="SAM" id="MobiDB-lite"/>
    </source>
</evidence>
<dbReference type="SUPFAM" id="SSF52343">
    <property type="entry name" value="Ferredoxin reductase-like, C-terminal NADP-linked domain"/>
    <property type="match status" value="1"/>
</dbReference>
<keyword evidence="4" id="KW-0521">NADP</keyword>
<keyword evidence="7" id="KW-0472">Membrane</keyword>
<evidence type="ECO:0000256" key="5">
    <source>
        <dbReference type="ARBA" id="ARBA00023002"/>
    </source>
</evidence>
<reference evidence="9" key="1">
    <citation type="submission" date="2021-01" db="EMBL/GenBank/DDBJ databases">
        <authorList>
            <person name="Corre E."/>
            <person name="Pelletier E."/>
            <person name="Niang G."/>
            <person name="Scheremetjew M."/>
            <person name="Finn R."/>
            <person name="Kale V."/>
            <person name="Holt S."/>
            <person name="Cochrane G."/>
            <person name="Meng A."/>
            <person name="Brown T."/>
            <person name="Cohen L."/>
        </authorList>
    </citation>
    <scope>NUCLEOTIDE SEQUENCE</scope>
    <source>
        <strain evidence="9">CCAP 955/1</strain>
    </source>
</reference>
<dbReference type="Pfam" id="PF08022">
    <property type="entry name" value="FAD_binding_8"/>
    <property type="match status" value="1"/>
</dbReference>
<accession>A0A7S3MA59</accession>
<keyword evidence="5" id="KW-0560">Oxidoreductase</keyword>
<evidence type="ECO:0000256" key="7">
    <source>
        <dbReference type="SAM" id="Phobius"/>
    </source>
</evidence>
<dbReference type="InterPro" id="IPR002048">
    <property type="entry name" value="EF_hand_dom"/>
</dbReference>
<dbReference type="GO" id="GO:0016491">
    <property type="term" value="F:oxidoreductase activity"/>
    <property type="evidence" value="ECO:0007669"/>
    <property type="project" value="UniProtKB-KW"/>
</dbReference>
<name>A0A7S3MA59_9STRA</name>
<feature type="transmembrane region" description="Helical" evidence="7">
    <location>
        <begin position="419"/>
        <end position="437"/>
    </location>
</feature>
<dbReference type="EMBL" id="HBIC01034439">
    <property type="protein sequence ID" value="CAE0288681.1"/>
    <property type="molecule type" value="Transcribed_RNA"/>
</dbReference>
<dbReference type="SUPFAM" id="SSF47473">
    <property type="entry name" value="EF-hand"/>
    <property type="match status" value="1"/>
</dbReference>
<keyword evidence="7" id="KW-0812">Transmembrane</keyword>